<reference evidence="12" key="3">
    <citation type="submission" date="2025-09" db="UniProtKB">
        <authorList>
            <consortium name="Ensembl"/>
        </authorList>
    </citation>
    <scope>IDENTIFICATION</scope>
</reference>
<dbReference type="Bgee" id="ENSLACG00000009278">
    <property type="expression patterns" value="Expressed in pelvic fin and 6 other cell types or tissues"/>
</dbReference>
<keyword evidence="3 9" id="KW-0479">Metal-binding</keyword>
<feature type="domain" description="Oligopeptidase A N-terminal" evidence="11">
    <location>
        <begin position="34"/>
        <end position="161"/>
    </location>
</feature>
<reference evidence="12" key="2">
    <citation type="submission" date="2025-08" db="UniProtKB">
        <authorList>
            <consortium name="Ensembl"/>
        </authorList>
    </citation>
    <scope>IDENTIFICATION</scope>
</reference>
<keyword evidence="2 9" id="KW-0645">Protease</keyword>
<evidence type="ECO:0000259" key="10">
    <source>
        <dbReference type="Pfam" id="PF01432"/>
    </source>
</evidence>
<evidence type="ECO:0000256" key="9">
    <source>
        <dbReference type="RuleBase" id="RU003435"/>
    </source>
</evidence>
<dbReference type="GO" id="GO:0046872">
    <property type="term" value="F:metal ion binding"/>
    <property type="evidence" value="ECO:0007669"/>
    <property type="project" value="UniProtKB-UniRule"/>
</dbReference>
<dbReference type="GO" id="GO:0006508">
    <property type="term" value="P:proteolysis"/>
    <property type="evidence" value="ECO:0007669"/>
    <property type="project" value="UniProtKB-KW"/>
</dbReference>
<dbReference type="Proteomes" id="UP000008672">
    <property type="component" value="Unassembled WGS sequence"/>
</dbReference>
<dbReference type="Gene3D" id="1.10.1370.10">
    <property type="entry name" value="Neurolysin, domain 3"/>
    <property type="match status" value="2"/>
</dbReference>
<comment type="cofactor">
    <cofactor evidence="9">
        <name>Zn(2+)</name>
        <dbReference type="ChEBI" id="CHEBI:29105"/>
    </cofactor>
    <text evidence="9">Binds 1 zinc ion.</text>
</comment>
<evidence type="ECO:0000256" key="8">
    <source>
        <dbReference type="ARBA" id="ARBA00026100"/>
    </source>
</evidence>
<dbReference type="EMBL" id="AFYH01029851">
    <property type="status" value="NOT_ANNOTATED_CDS"/>
    <property type="molecule type" value="Genomic_DNA"/>
</dbReference>
<dbReference type="EMBL" id="AFYH01029850">
    <property type="status" value="NOT_ANNOTATED_CDS"/>
    <property type="molecule type" value="Genomic_DNA"/>
</dbReference>
<evidence type="ECO:0000256" key="3">
    <source>
        <dbReference type="ARBA" id="ARBA00022723"/>
    </source>
</evidence>
<dbReference type="EMBL" id="AFYH01029853">
    <property type="status" value="NOT_ANNOTATED_CDS"/>
    <property type="molecule type" value="Genomic_DNA"/>
</dbReference>
<dbReference type="PANTHER" id="PTHR11804">
    <property type="entry name" value="PROTEASE M3 THIMET OLIGOPEPTIDASE-RELATED"/>
    <property type="match status" value="1"/>
</dbReference>
<dbReference type="EC" id="3.4.24.70" evidence="8"/>
<dbReference type="STRING" id="7897.ENSLACP00000010531"/>
<dbReference type="Gene3D" id="1.10.1370.40">
    <property type="match status" value="1"/>
</dbReference>
<evidence type="ECO:0000313" key="12">
    <source>
        <dbReference type="Ensembl" id="ENSLACP00000010531.1"/>
    </source>
</evidence>
<accession>H3ALL0</accession>
<evidence type="ECO:0000256" key="2">
    <source>
        <dbReference type="ARBA" id="ARBA00022670"/>
    </source>
</evidence>
<dbReference type="InParanoid" id="H3ALL0"/>
<evidence type="ECO:0000256" key="7">
    <source>
        <dbReference type="ARBA" id="ARBA00024603"/>
    </source>
</evidence>
<evidence type="ECO:0000256" key="4">
    <source>
        <dbReference type="ARBA" id="ARBA00022801"/>
    </source>
</evidence>
<dbReference type="Pfam" id="PF19310">
    <property type="entry name" value="TOP_N"/>
    <property type="match status" value="1"/>
</dbReference>
<keyword evidence="4 9" id="KW-0378">Hydrolase</keyword>
<feature type="domain" description="Peptidase M3A/M3B catalytic" evidence="10">
    <location>
        <begin position="241"/>
        <end position="581"/>
    </location>
</feature>
<keyword evidence="5 9" id="KW-0862">Zinc</keyword>
<dbReference type="GO" id="GO:0004222">
    <property type="term" value="F:metalloendopeptidase activity"/>
    <property type="evidence" value="ECO:0007669"/>
    <property type="project" value="UniProtKB-EC"/>
</dbReference>
<evidence type="ECO:0000256" key="5">
    <source>
        <dbReference type="ARBA" id="ARBA00022833"/>
    </source>
</evidence>
<evidence type="ECO:0000256" key="1">
    <source>
        <dbReference type="ARBA" id="ARBA00006040"/>
    </source>
</evidence>
<protein>
    <recommendedName>
        <fullName evidence="8">oligopeptidase A</fullName>
        <ecNumber evidence="8">3.4.24.70</ecNumber>
    </recommendedName>
</protein>
<name>H3ALL0_LATCH</name>
<comment type="catalytic activity">
    <reaction evidence="7">
        <text>Hydrolysis of oligopeptides, with broad specificity. Gly or Ala commonly occur as P1 or P1' residues, but more distant residues are also important, as is shown by the fact that Z-Gly-Pro-Gly-|-Gly-Pro-Ala is cleaved, but not Z-(Gly)(5).</text>
        <dbReference type="EC" id="3.4.24.70"/>
    </reaction>
</comment>
<dbReference type="SUPFAM" id="SSF55486">
    <property type="entry name" value="Metalloproteases ('zincins'), catalytic domain"/>
    <property type="match status" value="1"/>
</dbReference>
<dbReference type="InterPro" id="IPR034005">
    <property type="entry name" value="M3A_DCP"/>
</dbReference>
<dbReference type="InterPro" id="IPR024077">
    <property type="entry name" value="Neurolysin/TOP_dom2"/>
</dbReference>
<keyword evidence="6 9" id="KW-0482">Metalloprotease</keyword>
<dbReference type="OMA" id="TEYFAFK"/>
<dbReference type="EMBL" id="AFYH01029849">
    <property type="status" value="NOT_ANNOTATED_CDS"/>
    <property type="molecule type" value="Genomic_DNA"/>
</dbReference>
<dbReference type="GO" id="GO:0006518">
    <property type="term" value="P:peptide metabolic process"/>
    <property type="evidence" value="ECO:0007669"/>
    <property type="project" value="TreeGrafter"/>
</dbReference>
<evidence type="ECO:0000259" key="11">
    <source>
        <dbReference type="Pfam" id="PF19310"/>
    </source>
</evidence>
<dbReference type="PANTHER" id="PTHR11804:SF83">
    <property type="entry name" value="LD37516P"/>
    <property type="match status" value="1"/>
</dbReference>
<comment type="similarity">
    <text evidence="1 9">Belongs to the peptidase M3 family.</text>
</comment>
<dbReference type="GeneTree" id="ENSGT00950000183171"/>
<dbReference type="InterPro" id="IPR045666">
    <property type="entry name" value="OpdA_N"/>
</dbReference>
<dbReference type="AlphaFoldDB" id="H3ALL0"/>
<organism evidence="12 13">
    <name type="scientific">Latimeria chalumnae</name>
    <name type="common">Coelacanth</name>
    <dbReference type="NCBI Taxonomy" id="7897"/>
    <lineage>
        <taxon>Eukaryota</taxon>
        <taxon>Metazoa</taxon>
        <taxon>Chordata</taxon>
        <taxon>Craniata</taxon>
        <taxon>Vertebrata</taxon>
        <taxon>Euteleostomi</taxon>
        <taxon>Coelacanthiformes</taxon>
        <taxon>Coelacanthidae</taxon>
        <taxon>Latimeria</taxon>
    </lineage>
</organism>
<dbReference type="InterPro" id="IPR001567">
    <property type="entry name" value="Pept_M3A_M3B_dom"/>
</dbReference>
<dbReference type="eggNOG" id="KOG2089">
    <property type="taxonomic scope" value="Eukaryota"/>
</dbReference>
<evidence type="ECO:0000256" key="6">
    <source>
        <dbReference type="ARBA" id="ARBA00023049"/>
    </source>
</evidence>
<sequence>EREDSKDRENPLLDTSGLPRFSDITVSHIVPVIMQLTRQLEEGLQEYEHRLKPQPSDRSWESVEEPLELLVFPLSYSWLVVSHLLSVANSQELRLVHQQVQPVYVNTMTRLAQSFPIFLAHKPIRELNTEGQKLDRVQRRILESFLHGARLAGVELQGGKKQRFNQIQLQLANLTTKFKENVLDATKAFSITLMDRLSVEGIPETARRLLANNAVAGTDRSSDPEKGPWMVTLDDPSYDVVMKHSQDRQLRERLFRARVTRAAAGQFDNSVIIQEIRELRRETAEILGYKNYAELSLSSKMAKNVEAVWDLLNFLHNKSYPVAQRELESLQEFAQNHSHVGELKHWDLPFWAERQWESLFSLTDEMVRPYFPLERVLSGLFKLSSDLLGIRIEPADGTAQVWNPAVRFFYVYDEKGTHIASFYLDPYSRPQEKHSGAWMLGFLDSHNHHIPPLGGGIYLPACLLAISLLPVSGPKPHGNCSQEIELHQFGHGLQHMLTTVPYAAASGINNIEWDAVEIVSQFMENWLYDRDTIMRISGHYQTGEHLPDDMFKQILRGRREEGGLSMLTQLYFAALDMELHSRWV</sequence>
<reference evidence="13" key="1">
    <citation type="submission" date="2011-08" db="EMBL/GenBank/DDBJ databases">
        <title>The draft genome of Latimeria chalumnae.</title>
        <authorList>
            <person name="Di Palma F."/>
            <person name="Alfoldi J."/>
            <person name="Johnson J."/>
            <person name="Berlin A."/>
            <person name="Gnerre S."/>
            <person name="Jaffe D."/>
            <person name="MacCallum I."/>
            <person name="Young S."/>
            <person name="Walker B.J."/>
            <person name="Lander E."/>
            <person name="Lindblad-Toh K."/>
        </authorList>
    </citation>
    <scope>NUCLEOTIDE SEQUENCE [LARGE SCALE GENOMIC DNA]</scope>
    <source>
        <strain evidence="13">Wild caught</strain>
    </source>
</reference>
<dbReference type="Ensembl" id="ENSLACT00000010610.1">
    <property type="protein sequence ID" value="ENSLACP00000010531.1"/>
    <property type="gene ID" value="ENSLACG00000009278.1"/>
</dbReference>
<dbReference type="EMBL" id="AFYH01029852">
    <property type="status" value="NOT_ANNOTATED_CDS"/>
    <property type="molecule type" value="Genomic_DNA"/>
</dbReference>
<evidence type="ECO:0000313" key="13">
    <source>
        <dbReference type="Proteomes" id="UP000008672"/>
    </source>
</evidence>
<keyword evidence="13" id="KW-1185">Reference proteome</keyword>
<dbReference type="HOGENOM" id="CLU_001805_4_1_1"/>
<dbReference type="InterPro" id="IPR045090">
    <property type="entry name" value="Pept_M3A_M3B"/>
</dbReference>
<dbReference type="Pfam" id="PF01432">
    <property type="entry name" value="Peptidase_M3"/>
    <property type="match status" value="1"/>
</dbReference>
<dbReference type="EMBL" id="AFYH01029854">
    <property type="status" value="NOT_ANNOTATED_CDS"/>
    <property type="molecule type" value="Genomic_DNA"/>
</dbReference>
<dbReference type="CDD" id="cd06456">
    <property type="entry name" value="M3A_DCP"/>
    <property type="match status" value="1"/>
</dbReference>
<proteinExistence type="inferred from homology"/>